<dbReference type="SMART" id="SM00456">
    <property type="entry name" value="WW"/>
    <property type="match status" value="3"/>
</dbReference>
<comment type="subcellular location">
    <subcellularLocation>
        <location evidence="2">Cytoplasm</location>
    </subcellularLocation>
    <subcellularLocation>
        <location evidence="1">Nucleus</location>
    </subcellularLocation>
</comment>
<feature type="domain" description="WW" evidence="7">
    <location>
        <begin position="85"/>
        <end position="118"/>
    </location>
</feature>
<dbReference type="GO" id="GO:0005634">
    <property type="term" value="C:nucleus"/>
    <property type="evidence" value="ECO:0007669"/>
    <property type="project" value="UniProtKB-SubCell"/>
</dbReference>
<evidence type="ECO:0000256" key="6">
    <source>
        <dbReference type="SAM" id="MobiDB-lite"/>
    </source>
</evidence>
<reference evidence="9" key="1">
    <citation type="submission" date="2022-11" db="UniProtKB">
        <authorList>
            <consortium name="WormBaseParasite"/>
        </authorList>
    </citation>
    <scope>IDENTIFICATION</scope>
</reference>
<feature type="compositionally biased region" description="Basic and acidic residues" evidence="6">
    <location>
        <begin position="82"/>
        <end position="99"/>
    </location>
</feature>
<dbReference type="PRINTS" id="PR00403">
    <property type="entry name" value="WWDOMAIN"/>
</dbReference>
<dbReference type="GO" id="GO:0045944">
    <property type="term" value="P:positive regulation of transcription by RNA polymerase II"/>
    <property type="evidence" value="ECO:0007669"/>
    <property type="project" value="TreeGrafter"/>
</dbReference>
<dbReference type="Gene3D" id="2.20.70.10">
    <property type="match status" value="3"/>
</dbReference>
<dbReference type="InterPro" id="IPR036020">
    <property type="entry name" value="WW_dom_sf"/>
</dbReference>
<feature type="compositionally biased region" description="Polar residues" evidence="6">
    <location>
        <begin position="69"/>
        <end position="80"/>
    </location>
</feature>
<dbReference type="GO" id="GO:0003713">
    <property type="term" value="F:transcription coactivator activity"/>
    <property type="evidence" value="ECO:0007669"/>
    <property type="project" value="TreeGrafter"/>
</dbReference>
<proteinExistence type="predicted"/>
<dbReference type="SUPFAM" id="SSF51045">
    <property type="entry name" value="WW domain"/>
    <property type="match status" value="3"/>
</dbReference>
<dbReference type="Pfam" id="PF00397">
    <property type="entry name" value="WW"/>
    <property type="match status" value="3"/>
</dbReference>
<dbReference type="AlphaFoldDB" id="A0A914ELI5"/>
<keyword evidence="5" id="KW-0802">TPR repeat</keyword>
<keyword evidence="3" id="KW-0963">Cytoplasm</keyword>
<protein>
    <submittedName>
        <fullName evidence="9">WW domain-containing protein</fullName>
    </submittedName>
</protein>
<dbReference type="PROSITE" id="PS01159">
    <property type="entry name" value="WW_DOMAIN_1"/>
    <property type="match status" value="2"/>
</dbReference>
<evidence type="ECO:0000256" key="2">
    <source>
        <dbReference type="ARBA" id="ARBA00004496"/>
    </source>
</evidence>
<evidence type="ECO:0000256" key="4">
    <source>
        <dbReference type="ARBA" id="ARBA00023242"/>
    </source>
</evidence>
<dbReference type="GO" id="GO:0035329">
    <property type="term" value="P:hippo signaling"/>
    <property type="evidence" value="ECO:0007669"/>
    <property type="project" value="TreeGrafter"/>
</dbReference>
<accession>A0A914ELI5</accession>
<dbReference type="WBParaSite" id="ACRNAN_scaffold9323.g19261.t1">
    <property type="protein sequence ID" value="ACRNAN_scaffold9323.g19261.t1"/>
    <property type="gene ID" value="ACRNAN_scaffold9323.g19261"/>
</dbReference>
<evidence type="ECO:0000259" key="7">
    <source>
        <dbReference type="PROSITE" id="PS50020"/>
    </source>
</evidence>
<name>A0A914ELI5_9BILA</name>
<dbReference type="GO" id="GO:0005737">
    <property type="term" value="C:cytoplasm"/>
    <property type="evidence" value="ECO:0007669"/>
    <property type="project" value="UniProtKB-SubCell"/>
</dbReference>
<dbReference type="CDD" id="cd00201">
    <property type="entry name" value="WW"/>
    <property type="match status" value="3"/>
</dbReference>
<dbReference type="PROSITE" id="PS50020">
    <property type="entry name" value="WW_DOMAIN_2"/>
    <property type="match status" value="3"/>
</dbReference>
<organism evidence="8 9">
    <name type="scientific">Acrobeloides nanus</name>
    <dbReference type="NCBI Taxonomy" id="290746"/>
    <lineage>
        <taxon>Eukaryota</taxon>
        <taxon>Metazoa</taxon>
        <taxon>Ecdysozoa</taxon>
        <taxon>Nematoda</taxon>
        <taxon>Chromadorea</taxon>
        <taxon>Rhabditida</taxon>
        <taxon>Tylenchina</taxon>
        <taxon>Cephalobomorpha</taxon>
        <taxon>Cephaloboidea</taxon>
        <taxon>Cephalobidae</taxon>
        <taxon>Acrobeloides</taxon>
    </lineage>
</organism>
<feature type="domain" description="WW" evidence="7">
    <location>
        <begin position="119"/>
        <end position="152"/>
    </location>
</feature>
<evidence type="ECO:0000313" key="9">
    <source>
        <dbReference type="WBParaSite" id="ACRNAN_scaffold9323.g19261.t1"/>
    </source>
</evidence>
<dbReference type="Gene3D" id="1.25.40.10">
    <property type="entry name" value="Tetratricopeptide repeat domain"/>
    <property type="match status" value="1"/>
</dbReference>
<feature type="region of interest" description="Disordered" evidence="6">
    <location>
        <begin position="53"/>
        <end position="103"/>
    </location>
</feature>
<dbReference type="InterPro" id="IPR019734">
    <property type="entry name" value="TPR_rpt"/>
</dbReference>
<dbReference type="SUPFAM" id="SSF48452">
    <property type="entry name" value="TPR-like"/>
    <property type="match status" value="1"/>
</dbReference>
<sequence>ESLNIEKRAHAYNKSGNAHKNLNNYEAIADYTKAIELNPTYADAYVNRGNAQNELGKDNEANAFKPSSRDTITPPSQGITNPHDEPLPEEWEMRSDPHGRTYYVDHNTKTTAWERPSSRPLPPGWEMRLDPRGRVYYVNHNSKTTTWQHPTSDMLVAHEQWKSGQEQALHQREQQPLPEGWEMQLTEQGIPFFIDHNTKTTTYNHPRTDKPVDPMTFF</sequence>
<feature type="repeat" description="TPR" evidence="5">
    <location>
        <begin position="9"/>
        <end position="41"/>
    </location>
</feature>
<dbReference type="InterPro" id="IPR051583">
    <property type="entry name" value="YAP1"/>
</dbReference>
<feature type="domain" description="WW" evidence="7">
    <location>
        <begin position="175"/>
        <end position="208"/>
    </location>
</feature>
<keyword evidence="8" id="KW-1185">Reference proteome</keyword>
<keyword evidence="4" id="KW-0539">Nucleus</keyword>
<dbReference type="Pfam" id="PF13414">
    <property type="entry name" value="TPR_11"/>
    <property type="match status" value="1"/>
</dbReference>
<evidence type="ECO:0000256" key="1">
    <source>
        <dbReference type="ARBA" id="ARBA00004123"/>
    </source>
</evidence>
<dbReference type="PANTHER" id="PTHR17616">
    <property type="entry name" value="YES-ASSOCIATED PROTEIN YAP1 FAMILY MEMBER"/>
    <property type="match status" value="1"/>
</dbReference>
<dbReference type="PROSITE" id="PS50005">
    <property type="entry name" value="TPR"/>
    <property type="match status" value="1"/>
</dbReference>
<evidence type="ECO:0000256" key="3">
    <source>
        <dbReference type="ARBA" id="ARBA00022490"/>
    </source>
</evidence>
<dbReference type="InterPro" id="IPR001202">
    <property type="entry name" value="WW_dom"/>
</dbReference>
<dbReference type="InterPro" id="IPR011990">
    <property type="entry name" value="TPR-like_helical_dom_sf"/>
</dbReference>
<evidence type="ECO:0000313" key="8">
    <source>
        <dbReference type="Proteomes" id="UP000887540"/>
    </source>
</evidence>
<dbReference type="Proteomes" id="UP000887540">
    <property type="component" value="Unplaced"/>
</dbReference>
<dbReference type="PANTHER" id="PTHR17616:SF8">
    <property type="entry name" value="TRANSCRIPTIONAL COACTIVATOR YORKIE"/>
    <property type="match status" value="1"/>
</dbReference>
<evidence type="ECO:0000256" key="5">
    <source>
        <dbReference type="PROSITE-ProRule" id="PRU00339"/>
    </source>
</evidence>